<keyword evidence="1" id="KW-0472">Membrane</keyword>
<dbReference type="Proteomes" id="UP000298030">
    <property type="component" value="Unassembled WGS sequence"/>
</dbReference>
<comment type="caution">
    <text evidence="2">The sequence shown here is derived from an EMBL/GenBank/DDBJ whole genome shotgun (WGS) entry which is preliminary data.</text>
</comment>
<name>A0A4Y7T9M3_COPMI</name>
<evidence type="ECO:0000313" key="3">
    <source>
        <dbReference type="Proteomes" id="UP000298030"/>
    </source>
</evidence>
<gene>
    <name evidence="2" type="ORF">FA13DRAFT_1791966</name>
</gene>
<proteinExistence type="predicted"/>
<protein>
    <submittedName>
        <fullName evidence="2">Uncharacterized protein</fullName>
    </submittedName>
</protein>
<reference evidence="2 3" key="1">
    <citation type="journal article" date="2019" name="Nat. Ecol. Evol.">
        <title>Megaphylogeny resolves global patterns of mushroom evolution.</title>
        <authorList>
            <person name="Varga T."/>
            <person name="Krizsan K."/>
            <person name="Foldi C."/>
            <person name="Dima B."/>
            <person name="Sanchez-Garcia M."/>
            <person name="Sanchez-Ramirez S."/>
            <person name="Szollosi G.J."/>
            <person name="Szarkandi J.G."/>
            <person name="Papp V."/>
            <person name="Albert L."/>
            <person name="Andreopoulos W."/>
            <person name="Angelini C."/>
            <person name="Antonin V."/>
            <person name="Barry K.W."/>
            <person name="Bougher N.L."/>
            <person name="Buchanan P."/>
            <person name="Buyck B."/>
            <person name="Bense V."/>
            <person name="Catcheside P."/>
            <person name="Chovatia M."/>
            <person name="Cooper J."/>
            <person name="Damon W."/>
            <person name="Desjardin D."/>
            <person name="Finy P."/>
            <person name="Geml J."/>
            <person name="Haridas S."/>
            <person name="Hughes K."/>
            <person name="Justo A."/>
            <person name="Karasinski D."/>
            <person name="Kautmanova I."/>
            <person name="Kiss B."/>
            <person name="Kocsube S."/>
            <person name="Kotiranta H."/>
            <person name="LaButti K.M."/>
            <person name="Lechner B.E."/>
            <person name="Liimatainen K."/>
            <person name="Lipzen A."/>
            <person name="Lukacs Z."/>
            <person name="Mihaltcheva S."/>
            <person name="Morgado L.N."/>
            <person name="Niskanen T."/>
            <person name="Noordeloos M.E."/>
            <person name="Ohm R.A."/>
            <person name="Ortiz-Santana B."/>
            <person name="Ovrebo C."/>
            <person name="Racz N."/>
            <person name="Riley R."/>
            <person name="Savchenko A."/>
            <person name="Shiryaev A."/>
            <person name="Soop K."/>
            <person name="Spirin V."/>
            <person name="Szebenyi C."/>
            <person name="Tomsovsky M."/>
            <person name="Tulloss R.E."/>
            <person name="Uehling J."/>
            <person name="Grigoriev I.V."/>
            <person name="Vagvolgyi C."/>
            <person name="Papp T."/>
            <person name="Martin F.M."/>
            <person name="Miettinen O."/>
            <person name="Hibbett D.S."/>
            <person name="Nagy L.G."/>
        </authorList>
    </citation>
    <scope>NUCLEOTIDE SEQUENCE [LARGE SCALE GENOMIC DNA]</scope>
    <source>
        <strain evidence="2 3">FP101781</strain>
    </source>
</reference>
<feature type="transmembrane region" description="Helical" evidence="1">
    <location>
        <begin position="12"/>
        <end position="34"/>
    </location>
</feature>
<dbReference type="OrthoDB" id="3048394at2759"/>
<accession>A0A4Y7T9M3</accession>
<evidence type="ECO:0000256" key="1">
    <source>
        <dbReference type="SAM" id="Phobius"/>
    </source>
</evidence>
<sequence length="231" mass="25942">MLQRALSKDVDITVGLLAVLATTLAGALMNAVLLEPFYSHPSLLMKAYPERPKPVLCMDPFYFTTGDTAESVKMAGLRQIQVLRDDSNTGFRGTRHLLRREDPERFWQIEDEIEKLLTKGLAGAKFWDLFTQCAQCNYVMPAHHFPYYHECAAIVIRGYEVTAFTRSYRSTVLSDRAEANESDFHANMMLVEPMAEDLEDSSDDDLPTLSALLAATRGPCSSTQVARRSSH</sequence>
<dbReference type="AlphaFoldDB" id="A0A4Y7T9M3"/>
<organism evidence="2 3">
    <name type="scientific">Coprinellus micaceus</name>
    <name type="common">Glistening ink-cap mushroom</name>
    <name type="synonym">Coprinus micaceus</name>
    <dbReference type="NCBI Taxonomy" id="71717"/>
    <lineage>
        <taxon>Eukaryota</taxon>
        <taxon>Fungi</taxon>
        <taxon>Dikarya</taxon>
        <taxon>Basidiomycota</taxon>
        <taxon>Agaricomycotina</taxon>
        <taxon>Agaricomycetes</taxon>
        <taxon>Agaricomycetidae</taxon>
        <taxon>Agaricales</taxon>
        <taxon>Agaricineae</taxon>
        <taxon>Psathyrellaceae</taxon>
        <taxon>Coprinellus</taxon>
    </lineage>
</organism>
<evidence type="ECO:0000313" key="2">
    <source>
        <dbReference type="EMBL" id="TEB30810.1"/>
    </source>
</evidence>
<keyword evidence="1" id="KW-1133">Transmembrane helix</keyword>
<keyword evidence="3" id="KW-1185">Reference proteome</keyword>
<keyword evidence="1" id="KW-0812">Transmembrane</keyword>
<dbReference type="EMBL" id="QPFP01000021">
    <property type="protein sequence ID" value="TEB30810.1"/>
    <property type="molecule type" value="Genomic_DNA"/>
</dbReference>